<feature type="region of interest" description="Disordered" evidence="1">
    <location>
        <begin position="19"/>
        <end position="75"/>
    </location>
</feature>
<keyword evidence="3" id="KW-1185">Reference proteome</keyword>
<dbReference type="PROSITE" id="PS51257">
    <property type="entry name" value="PROKAR_LIPOPROTEIN"/>
    <property type="match status" value="1"/>
</dbReference>
<dbReference type="AlphaFoldDB" id="A0A254TGP2"/>
<evidence type="ECO:0008006" key="4">
    <source>
        <dbReference type="Google" id="ProtNLM"/>
    </source>
</evidence>
<dbReference type="RefSeq" id="WP_088708194.1">
    <property type="nucleotide sequence ID" value="NZ_LSTO01000001.1"/>
</dbReference>
<feature type="compositionally biased region" description="Polar residues" evidence="1">
    <location>
        <begin position="20"/>
        <end position="32"/>
    </location>
</feature>
<feature type="compositionally biased region" description="Polar residues" evidence="1">
    <location>
        <begin position="51"/>
        <end position="75"/>
    </location>
</feature>
<organism evidence="2 3">
    <name type="scientific">Noviherbaspirillum denitrificans</name>
    <dbReference type="NCBI Taxonomy" id="1968433"/>
    <lineage>
        <taxon>Bacteria</taxon>
        <taxon>Pseudomonadati</taxon>
        <taxon>Pseudomonadota</taxon>
        <taxon>Betaproteobacteria</taxon>
        <taxon>Burkholderiales</taxon>
        <taxon>Oxalobacteraceae</taxon>
        <taxon>Noviherbaspirillum</taxon>
    </lineage>
</organism>
<reference evidence="2 3" key="1">
    <citation type="submission" date="2016-02" db="EMBL/GenBank/DDBJ databases">
        <authorList>
            <person name="Wen L."/>
            <person name="He K."/>
            <person name="Yang H."/>
        </authorList>
    </citation>
    <scope>NUCLEOTIDE SEQUENCE [LARGE SCALE GENOMIC DNA]</scope>
    <source>
        <strain evidence="2 3">TSA40</strain>
    </source>
</reference>
<gene>
    <name evidence="2" type="ORF">AYR66_19500</name>
</gene>
<protein>
    <recommendedName>
        <fullName evidence="4">Lipoprotein</fullName>
    </recommendedName>
</protein>
<evidence type="ECO:0000313" key="2">
    <source>
        <dbReference type="EMBL" id="OWW21337.1"/>
    </source>
</evidence>
<accession>A0A254TGP2</accession>
<sequence>MKRATLLLASATLLVACGEPNQSKSTGNTNRGDTAAWQGANNPHVVKGWNPGNQGSWENQIRSRGQLQNEYTKTN</sequence>
<dbReference type="EMBL" id="LSTO01000001">
    <property type="protein sequence ID" value="OWW21337.1"/>
    <property type="molecule type" value="Genomic_DNA"/>
</dbReference>
<comment type="caution">
    <text evidence="2">The sequence shown here is derived from an EMBL/GenBank/DDBJ whole genome shotgun (WGS) entry which is preliminary data.</text>
</comment>
<evidence type="ECO:0000256" key="1">
    <source>
        <dbReference type="SAM" id="MobiDB-lite"/>
    </source>
</evidence>
<evidence type="ECO:0000313" key="3">
    <source>
        <dbReference type="Proteomes" id="UP000197535"/>
    </source>
</evidence>
<proteinExistence type="predicted"/>
<dbReference type="OrthoDB" id="8662382at2"/>
<dbReference type="Proteomes" id="UP000197535">
    <property type="component" value="Unassembled WGS sequence"/>
</dbReference>
<name>A0A254TGP2_9BURK</name>